<dbReference type="AlphaFoldDB" id="A0AAV5QHX3"/>
<sequence>MVKTPSSLVRPAISLVRATKSKKKFHFLIEDKLLLSSPPISTDLYHYIKASFPSLVLPPKEIFAFQYNNIFKEFNYNAPDKLHETKTQYLHTLLTPYFSKYQLNEFLDTVMLKDRKNHRKPQTFYQRFGEYMAKRGHAKDFSPTSIKLLTKYNNSISSSPIQIHTMITDLVATLGFPSLMAFIHTIKKFNESSKLKEFDDDSRSASRALLEYCDITSSSHTYRITHGEERRNLLRLRKFIDINSSTKSKSSTPIRDHLYVVYTSPEFATCIHSLVNPALQSVAPDNLQLPEDLRISSIFVKRCRPSNRLIVNIKDPLERTNILNVPELANETIVPGKLMNRLNSLDNIRLNDLGDLEKLLHVLNKH</sequence>
<dbReference type="EMBL" id="BTFZ01000002">
    <property type="protein sequence ID" value="GMM34443.1"/>
    <property type="molecule type" value="Genomic_DNA"/>
</dbReference>
<evidence type="ECO:0000313" key="1">
    <source>
        <dbReference type="EMBL" id="GMM34443.1"/>
    </source>
</evidence>
<dbReference type="RefSeq" id="XP_064851443.1">
    <property type="nucleotide sequence ID" value="XM_064995371.1"/>
</dbReference>
<name>A0AAV5QHX3_9ASCO</name>
<gene>
    <name evidence="1" type="ORF">DASC09_017680</name>
</gene>
<keyword evidence="2" id="KW-1185">Reference proteome</keyword>
<reference evidence="1 2" key="1">
    <citation type="journal article" date="2023" name="Elife">
        <title>Identification of key yeast species and microbe-microbe interactions impacting larval growth of Drosophila in the wild.</title>
        <authorList>
            <person name="Mure A."/>
            <person name="Sugiura Y."/>
            <person name="Maeda R."/>
            <person name="Honda K."/>
            <person name="Sakurai N."/>
            <person name="Takahashi Y."/>
            <person name="Watada M."/>
            <person name="Katoh T."/>
            <person name="Gotoh A."/>
            <person name="Gotoh Y."/>
            <person name="Taniguchi I."/>
            <person name="Nakamura K."/>
            <person name="Hayashi T."/>
            <person name="Katayama T."/>
            <person name="Uemura T."/>
            <person name="Hattori Y."/>
        </authorList>
    </citation>
    <scope>NUCLEOTIDE SEQUENCE [LARGE SCALE GENOMIC DNA]</scope>
    <source>
        <strain evidence="1 2">SC-9</strain>
    </source>
</reference>
<proteinExistence type="predicted"/>
<protein>
    <submittedName>
        <fullName evidence="1">Uncharacterized protein</fullName>
    </submittedName>
</protein>
<evidence type="ECO:0000313" key="2">
    <source>
        <dbReference type="Proteomes" id="UP001360560"/>
    </source>
</evidence>
<dbReference type="Proteomes" id="UP001360560">
    <property type="component" value="Unassembled WGS sequence"/>
</dbReference>
<dbReference type="GeneID" id="90072422"/>
<accession>A0AAV5QHX3</accession>
<organism evidence="1 2">
    <name type="scientific">Saccharomycopsis crataegensis</name>
    <dbReference type="NCBI Taxonomy" id="43959"/>
    <lineage>
        <taxon>Eukaryota</taxon>
        <taxon>Fungi</taxon>
        <taxon>Dikarya</taxon>
        <taxon>Ascomycota</taxon>
        <taxon>Saccharomycotina</taxon>
        <taxon>Saccharomycetes</taxon>
        <taxon>Saccharomycopsidaceae</taxon>
        <taxon>Saccharomycopsis</taxon>
    </lineage>
</organism>
<comment type="caution">
    <text evidence="1">The sequence shown here is derived from an EMBL/GenBank/DDBJ whole genome shotgun (WGS) entry which is preliminary data.</text>
</comment>